<reference evidence="2 3" key="1">
    <citation type="submission" date="2020-02" db="EMBL/GenBank/DDBJ databases">
        <title>Pseudoroseicyclus tamarix, sp. nov., isolated from offshore sediment of a Tamarix chinensis forest.</title>
        <authorList>
            <person name="Gai Y."/>
        </authorList>
    </citation>
    <scope>NUCLEOTIDE SEQUENCE [LARGE SCALE GENOMIC DNA]</scope>
    <source>
        <strain evidence="2 3">CLL3-39</strain>
    </source>
</reference>
<dbReference type="Proteomes" id="UP000474757">
    <property type="component" value="Unassembled WGS sequence"/>
</dbReference>
<evidence type="ECO:0000256" key="1">
    <source>
        <dbReference type="SAM" id="Phobius"/>
    </source>
</evidence>
<dbReference type="EMBL" id="JAAGAB010000003">
    <property type="protein sequence ID" value="NDV01808.1"/>
    <property type="molecule type" value="Genomic_DNA"/>
</dbReference>
<proteinExistence type="predicted"/>
<accession>A0A6B2JU40</accession>
<keyword evidence="1" id="KW-1133">Transmembrane helix</keyword>
<name>A0A6B2JU40_9RHOB</name>
<evidence type="ECO:0000313" key="3">
    <source>
        <dbReference type="Proteomes" id="UP000474757"/>
    </source>
</evidence>
<feature type="transmembrane region" description="Helical" evidence="1">
    <location>
        <begin position="21"/>
        <end position="39"/>
    </location>
</feature>
<gene>
    <name evidence="2" type="ORF">GZA08_12610</name>
</gene>
<protein>
    <submittedName>
        <fullName evidence="2">Uncharacterized protein</fullName>
    </submittedName>
</protein>
<organism evidence="2 3">
    <name type="scientific">Pseudoroseicyclus tamaricis</name>
    <dbReference type="NCBI Taxonomy" id="2705421"/>
    <lineage>
        <taxon>Bacteria</taxon>
        <taxon>Pseudomonadati</taxon>
        <taxon>Pseudomonadota</taxon>
        <taxon>Alphaproteobacteria</taxon>
        <taxon>Rhodobacterales</taxon>
        <taxon>Paracoccaceae</taxon>
        <taxon>Pseudoroseicyclus</taxon>
    </lineage>
</organism>
<keyword evidence="3" id="KW-1185">Reference proteome</keyword>
<dbReference type="RefSeq" id="WP_163894195.1">
    <property type="nucleotide sequence ID" value="NZ_JAAFYS010000003.1"/>
</dbReference>
<dbReference type="AlphaFoldDB" id="A0A6B2JU40"/>
<comment type="caution">
    <text evidence="2">The sequence shown here is derived from an EMBL/GenBank/DDBJ whole genome shotgun (WGS) entry which is preliminary data.</text>
</comment>
<keyword evidence="1" id="KW-0472">Membrane</keyword>
<keyword evidence="1" id="KW-0812">Transmembrane</keyword>
<sequence length="134" mass="14692">MMGRRRRRWPARLRRAWVESPGLVFAFFLAGTVTLYFALRIVADAVTAPPERPDIQPWMTMGVVARMHDLDLRALDAMAGLPMPGPDGPMTISEIARERGIPVEQAISEVEAAIARLREAEGSADRVGTGAGRP</sequence>
<evidence type="ECO:0000313" key="2">
    <source>
        <dbReference type="EMBL" id="NDV01808.1"/>
    </source>
</evidence>